<reference evidence="8 9" key="1">
    <citation type="submission" date="2016-11" db="EMBL/GenBank/DDBJ databases">
        <authorList>
            <person name="Jaros S."/>
            <person name="Januszkiewicz K."/>
            <person name="Wedrychowicz H."/>
        </authorList>
    </citation>
    <scope>NUCLEOTIDE SEQUENCE [LARGE SCALE GENOMIC DNA]</scope>
    <source>
        <strain evidence="8 9">DSM 21986</strain>
    </source>
</reference>
<dbReference type="InterPro" id="IPR001228">
    <property type="entry name" value="IspD"/>
</dbReference>
<feature type="site" description="Transition state stabilizer" evidence="7">
    <location>
        <position position="16"/>
    </location>
</feature>
<sequence>MATKALIIPAAGSGSRMRKEVPKPFLTLRGQTILERTLSVFMPLGSLRQVIVATSGEFAAGARDIMEAVLPDDVAGEAVIGGAERQHSIRNALERTADVDLVLVHDAVRPFVKLAHVEACCRAASETGAALLGIPAKDTMKRVDDRHIVRETPRRSSMWQAQTPQVFRKSLLVKAYERAAQDRFTGTDDASLVERLGEAVKVVEGDRMNMKLTYPLDLQMAELIIDNIQNQD</sequence>
<dbReference type="FunFam" id="3.90.550.10:FF:000003">
    <property type="entry name" value="2-C-methyl-D-erythritol 4-phosphate cytidylyltransferase"/>
    <property type="match status" value="1"/>
</dbReference>
<dbReference type="OrthoDB" id="9806837at2"/>
<dbReference type="InterPro" id="IPR029044">
    <property type="entry name" value="Nucleotide-diphossugar_trans"/>
</dbReference>
<dbReference type="PROSITE" id="PS01295">
    <property type="entry name" value="ISPD"/>
    <property type="match status" value="1"/>
</dbReference>
<keyword evidence="5 7" id="KW-0548">Nucleotidyltransferase</keyword>
<feature type="site" description="Positions MEP for the nucleophilic attack" evidence="7">
    <location>
        <position position="211"/>
    </location>
</feature>
<dbReference type="RefSeq" id="WP_073059887.1">
    <property type="nucleotide sequence ID" value="NZ_FQUS01000003.1"/>
</dbReference>
<comment type="catalytic activity">
    <reaction evidence="1 7">
        <text>2-C-methyl-D-erythritol 4-phosphate + CTP + H(+) = 4-CDP-2-C-methyl-D-erythritol + diphosphate</text>
        <dbReference type="Rhea" id="RHEA:13429"/>
        <dbReference type="ChEBI" id="CHEBI:15378"/>
        <dbReference type="ChEBI" id="CHEBI:33019"/>
        <dbReference type="ChEBI" id="CHEBI:37563"/>
        <dbReference type="ChEBI" id="CHEBI:57823"/>
        <dbReference type="ChEBI" id="CHEBI:58262"/>
        <dbReference type="EC" id="2.7.7.60"/>
    </reaction>
</comment>
<comment type="pathway">
    <text evidence="2 7">Isoprenoid biosynthesis; isopentenyl diphosphate biosynthesis via DXP pathway; isopentenyl diphosphate from 1-deoxy-D-xylulose 5-phosphate: step 2/6.</text>
</comment>
<dbReference type="HAMAP" id="MF_00108">
    <property type="entry name" value="IspD"/>
    <property type="match status" value="1"/>
</dbReference>
<feature type="site" description="Transition state stabilizer" evidence="7">
    <location>
        <position position="23"/>
    </location>
</feature>
<feature type="site" description="Positions MEP for the nucleophilic attack" evidence="7">
    <location>
        <position position="155"/>
    </location>
</feature>
<keyword evidence="4 7" id="KW-0808">Transferase</keyword>
<evidence type="ECO:0000256" key="2">
    <source>
        <dbReference type="ARBA" id="ARBA00004787"/>
    </source>
</evidence>
<dbReference type="InterPro" id="IPR018294">
    <property type="entry name" value="ISPD_synthase_CS"/>
</dbReference>
<dbReference type="SUPFAM" id="SSF53448">
    <property type="entry name" value="Nucleotide-diphospho-sugar transferases"/>
    <property type="match status" value="1"/>
</dbReference>
<protein>
    <recommendedName>
        <fullName evidence="7">2-C-methyl-D-erythritol 4-phosphate cytidylyltransferase</fullName>
        <ecNumber evidence="7">2.7.7.60</ecNumber>
    </recommendedName>
    <alternativeName>
        <fullName evidence="7">4-diphosphocytidyl-2C-methyl-D-erythritol synthase</fullName>
    </alternativeName>
    <alternativeName>
        <fullName evidence="7">MEP cytidylyltransferase</fullName>
        <shortName evidence="7">MCT</shortName>
    </alternativeName>
</protein>
<keyword evidence="6 7" id="KW-0414">Isoprene biosynthesis</keyword>
<dbReference type="Pfam" id="PF01128">
    <property type="entry name" value="IspD"/>
    <property type="match status" value="1"/>
</dbReference>
<evidence type="ECO:0000256" key="1">
    <source>
        <dbReference type="ARBA" id="ARBA00001282"/>
    </source>
</evidence>
<organism evidence="8 9">
    <name type="scientific">Fodinibius roseus</name>
    <dbReference type="NCBI Taxonomy" id="1194090"/>
    <lineage>
        <taxon>Bacteria</taxon>
        <taxon>Pseudomonadati</taxon>
        <taxon>Balneolota</taxon>
        <taxon>Balneolia</taxon>
        <taxon>Balneolales</taxon>
        <taxon>Balneolaceae</taxon>
        <taxon>Fodinibius</taxon>
    </lineage>
</organism>
<evidence type="ECO:0000256" key="6">
    <source>
        <dbReference type="ARBA" id="ARBA00023229"/>
    </source>
</evidence>
<name>A0A1M4WMT1_9BACT</name>
<dbReference type="STRING" id="1194090.SAMN05443144_103260"/>
<dbReference type="EMBL" id="FQUS01000003">
    <property type="protein sequence ID" value="SHE82470.1"/>
    <property type="molecule type" value="Genomic_DNA"/>
</dbReference>
<evidence type="ECO:0000313" key="9">
    <source>
        <dbReference type="Proteomes" id="UP000184041"/>
    </source>
</evidence>
<dbReference type="Proteomes" id="UP000184041">
    <property type="component" value="Unassembled WGS sequence"/>
</dbReference>
<accession>A0A1M4WMT1</accession>
<dbReference type="PANTHER" id="PTHR32125:SF4">
    <property type="entry name" value="2-C-METHYL-D-ERYTHRITOL 4-PHOSPHATE CYTIDYLYLTRANSFERASE, CHLOROPLASTIC"/>
    <property type="match status" value="1"/>
</dbReference>
<dbReference type="CDD" id="cd02516">
    <property type="entry name" value="CDP-ME_synthetase"/>
    <property type="match status" value="1"/>
</dbReference>
<evidence type="ECO:0000256" key="7">
    <source>
        <dbReference type="HAMAP-Rule" id="MF_00108"/>
    </source>
</evidence>
<dbReference type="PANTHER" id="PTHR32125">
    <property type="entry name" value="2-C-METHYL-D-ERYTHRITOL 4-PHOSPHATE CYTIDYLYLTRANSFERASE, CHLOROPLASTIC"/>
    <property type="match status" value="1"/>
</dbReference>
<evidence type="ECO:0000256" key="4">
    <source>
        <dbReference type="ARBA" id="ARBA00022679"/>
    </source>
</evidence>
<gene>
    <name evidence="7" type="primary">ispD</name>
    <name evidence="8" type="ORF">SAMN05443144_103260</name>
</gene>
<dbReference type="InterPro" id="IPR034683">
    <property type="entry name" value="IspD/TarI"/>
</dbReference>
<evidence type="ECO:0000256" key="3">
    <source>
        <dbReference type="ARBA" id="ARBA00009789"/>
    </source>
</evidence>
<comment type="function">
    <text evidence="7">Catalyzes the formation of 4-diphosphocytidyl-2-C-methyl-D-erythritol from CTP and 2-C-methyl-D-erythritol 4-phosphate (MEP).</text>
</comment>
<proteinExistence type="inferred from homology"/>
<dbReference type="GO" id="GO:0050518">
    <property type="term" value="F:2-C-methyl-D-erythritol 4-phosphate cytidylyltransferase activity"/>
    <property type="evidence" value="ECO:0007669"/>
    <property type="project" value="UniProtKB-UniRule"/>
</dbReference>
<dbReference type="UniPathway" id="UPA00056">
    <property type="reaction ID" value="UER00093"/>
</dbReference>
<dbReference type="EC" id="2.7.7.60" evidence="7"/>
<comment type="similarity">
    <text evidence="3 7">Belongs to the IspD/TarI cytidylyltransferase family. IspD subfamily.</text>
</comment>
<dbReference type="NCBIfam" id="TIGR00453">
    <property type="entry name" value="ispD"/>
    <property type="match status" value="1"/>
</dbReference>
<evidence type="ECO:0000313" key="8">
    <source>
        <dbReference type="EMBL" id="SHE82470.1"/>
    </source>
</evidence>
<keyword evidence="9" id="KW-1185">Reference proteome</keyword>
<evidence type="ECO:0000256" key="5">
    <source>
        <dbReference type="ARBA" id="ARBA00022695"/>
    </source>
</evidence>
<dbReference type="Gene3D" id="3.90.550.10">
    <property type="entry name" value="Spore Coat Polysaccharide Biosynthesis Protein SpsA, Chain A"/>
    <property type="match status" value="1"/>
</dbReference>
<dbReference type="AlphaFoldDB" id="A0A1M4WMT1"/>
<dbReference type="InterPro" id="IPR050088">
    <property type="entry name" value="IspD/TarI_cytidylyltransf_bact"/>
</dbReference>
<dbReference type="GO" id="GO:0019288">
    <property type="term" value="P:isopentenyl diphosphate biosynthetic process, methylerythritol 4-phosphate pathway"/>
    <property type="evidence" value="ECO:0007669"/>
    <property type="project" value="UniProtKB-UniRule"/>
</dbReference>